<dbReference type="SUPFAM" id="SSF53062">
    <property type="entry name" value="PTS system fructose IIA component-like"/>
    <property type="match status" value="1"/>
</dbReference>
<dbReference type="PROSITE" id="PS51257">
    <property type="entry name" value="PROKAR_LIPOPROTEIN"/>
    <property type="match status" value="1"/>
</dbReference>
<dbReference type="RefSeq" id="WP_113932548.1">
    <property type="nucleotide sequence ID" value="NZ_JACCEU010000004.1"/>
</dbReference>
<dbReference type="EMBL" id="QNRQ01000003">
    <property type="protein sequence ID" value="RBP40772.1"/>
    <property type="molecule type" value="Genomic_DNA"/>
</dbReference>
<keyword evidence="1" id="KW-0808">Transferase</keyword>
<dbReference type="GO" id="GO:0016020">
    <property type="term" value="C:membrane"/>
    <property type="evidence" value="ECO:0007669"/>
    <property type="project" value="InterPro"/>
</dbReference>
<evidence type="ECO:0000313" key="4">
    <source>
        <dbReference type="Proteomes" id="UP000253628"/>
    </source>
</evidence>
<dbReference type="Gene3D" id="3.40.50.510">
    <property type="entry name" value="Phosphotransferase system, mannose-type IIA component"/>
    <property type="match status" value="1"/>
</dbReference>
<dbReference type="InterPro" id="IPR004701">
    <property type="entry name" value="PTS_EIIA_man-typ"/>
</dbReference>
<dbReference type="PANTHER" id="PTHR33799">
    <property type="entry name" value="PTS PERMEASE-RELATED-RELATED"/>
    <property type="match status" value="1"/>
</dbReference>
<feature type="domain" description="PTS EIIA type-4" evidence="2">
    <location>
        <begin position="1"/>
        <end position="131"/>
    </location>
</feature>
<organism evidence="3 4">
    <name type="scientific">Eoetvoesiella caeni</name>
    <dbReference type="NCBI Taxonomy" id="645616"/>
    <lineage>
        <taxon>Bacteria</taxon>
        <taxon>Pseudomonadati</taxon>
        <taxon>Pseudomonadota</taxon>
        <taxon>Betaproteobacteria</taxon>
        <taxon>Burkholderiales</taxon>
        <taxon>Alcaligenaceae</taxon>
        <taxon>Eoetvoesiella</taxon>
    </lineage>
</organism>
<dbReference type="PANTHER" id="PTHR33799:SF1">
    <property type="entry name" value="PTS SYSTEM MANNOSE-SPECIFIC EIIAB COMPONENT-RELATED"/>
    <property type="match status" value="1"/>
</dbReference>
<accession>A0A366HGX7</accession>
<sequence length="140" mass="14823">MVRIVLVMHAPLGQAFAACAEHILGAKPLLTVFDVAPDDPIEERVQQLSALLAEPDGKGGADDGILILCDIFGATPFNIANRALKIALESKVAGHLITGTNLCMVLKALTEQQEAPDELSEKVRLGALKGIVNADCRQLS</sequence>
<evidence type="ECO:0000256" key="1">
    <source>
        <dbReference type="ARBA" id="ARBA00022679"/>
    </source>
</evidence>
<name>A0A366HGX7_9BURK</name>
<dbReference type="PROSITE" id="PS51096">
    <property type="entry name" value="PTS_EIIA_TYPE_4"/>
    <property type="match status" value="1"/>
</dbReference>
<comment type="caution">
    <text evidence="3">The sequence shown here is derived from an EMBL/GenBank/DDBJ whole genome shotgun (WGS) entry which is preliminary data.</text>
</comment>
<dbReference type="AlphaFoldDB" id="A0A366HGX7"/>
<evidence type="ECO:0000313" key="3">
    <source>
        <dbReference type="EMBL" id="RBP40772.1"/>
    </source>
</evidence>
<evidence type="ECO:0000259" key="2">
    <source>
        <dbReference type="PROSITE" id="PS51096"/>
    </source>
</evidence>
<dbReference type="Pfam" id="PF03610">
    <property type="entry name" value="EIIA-man"/>
    <property type="match status" value="1"/>
</dbReference>
<keyword evidence="4" id="KW-1185">Reference proteome</keyword>
<dbReference type="Proteomes" id="UP000253628">
    <property type="component" value="Unassembled WGS sequence"/>
</dbReference>
<protein>
    <submittedName>
        <fullName evidence="3">PTS system ascorbate-specific IIA component</fullName>
    </submittedName>
</protein>
<dbReference type="GO" id="GO:0016740">
    <property type="term" value="F:transferase activity"/>
    <property type="evidence" value="ECO:0007669"/>
    <property type="project" value="UniProtKB-KW"/>
</dbReference>
<dbReference type="InterPro" id="IPR036662">
    <property type="entry name" value="PTS_EIIA_man-typ_sf"/>
</dbReference>
<gene>
    <name evidence="3" type="ORF">DFR37_103111</name>
</gene>
<dbReference type="InterPro" id="IPR051471">
    <property type="entry name" value="Bacterial_PTS_sugar_comp"/>
</dbReference>
<dbReference type="GO" id="GO:0009401">
    <property type="term" value="P:phosphoenolpyruvate-dependent sugar phosphotransferase system"/>
    <property type="evidence" value="ECO:0007669"/>
    <property type="project" value="InterPro"/>
</dbReference>
<reference evidence="3 4" key="1">
    <citation type="submission" date="2018-06" db="EMBL/GenBank/DDBJ databases">
        <title>Genomic Encyclopedia of Type Strains, Phase IV (KMG-IV): sequencing the most valuable type-strain genomes for metagenomic binning, comparative biology and taxonomic classification.</title>
        <authorList>
            <person name="Goeker M."/>
        </authorList>
    </citation>
    <scope>NUCLEOTIDE SEQUENCE [LARGE SCALE GENOMIC DNA]</scope>
    <source>
        <strain evidence="3 4">DSM 25520</strain>
    </source>
</reference>
<dbReference type="OrthoDB" id="8795346at2"/>
<proteinExistence type="predicted"/>